<dbReference type="InterPro" id="IPR018253">
    <property type="entry name" value="DnaJ_domain_CS"/>
</dbReference>
<organism evidence="3 4">
    <name type="scientific">Fibroporia radiculosa</name>
    <dbReference type="NCBI Taxonomy" id="599839"/>
    <lineage>
        <taxon>Eukaryota</taxon>
        <taxon>Fungi</taxon>
        <taxon>Dikarya</taxon>
        <taxon>Basidiomycota</taxon>
        <taxon>Agaricomycotina</taxon>
        <taxon>Agaricomycetes</taxon>
        <taxon>Polyporales</taxon>
        <taxon>Fibroporiaceae</taxon>
        <taxon>Fibroporia</taxon>
    </lineage>
</organism>
<dbReference type="PROSITE" id="PS00636">
    <property type="entry name" value="DNAJ_1"/>
    <property type="match status" value="1"/>
</dbReference>
<feature type="region of interest" description="Disordered" evidence="1">
    <location>
        <begin position="216"/>
        <end position="355"/>
    </location>
</feature>
<dbReference type="Pfam" id="PF00226">
    <property type="entry name" value="DnaJ"/>
    <property type="match status" value="1"/>
</dbReference>
<dbReference type="OrthoDB" id="442087at2759"/>
<evidence type="ECO:0000313" key="4">
    <source>
        <dbReference type="Proteomes" id="UP000006352"/>
    </source>
</evidence>
<dbReference type="SUPFAM" id="SSF46565">
    <property type="entry name" value="Chaperone J-domain"/>
    <property type="match status" value="1"/>
</dbReference>
<dbReference type="PRINTS" id="PR00625">
    <property type="entry name" value="JDOMAIN"/>
</dbReference>
<evidence type="ECO:0000313" key="3">
    <source>
        <dbReference type="EMBL" id="CCL99671.1"/>
    </source>
</evidence>
<dbReference type="Proteomes" id="UP000006352">
    <property type="component" value="Unassembled WGS sequence"/>
</dbReference>
<dbReference type="PANTHER" id="PTHR43948">
    <property type="entry name" value="DNAJ HOMOLOG SUBFAMILY B"/>
    <property type="match status" value="1"/>
</dbReference>
<sequence length="478" mass="52679">MATTLYETLGLGRNASPEDIRKAYRRRALQTHPDRLPPNISATDKAVAEEEFRKVNNAYEVLNDEQNRKLYDRYGVWPPPATGPDSSRRTNHRQNSFDAFNFDPFGSFGHQQSFVFTDPFVLFNSLFGDIHQLHRQFFDDDPFSASQFHGAFGRSPFDRMGDPFGHTLMSPFGGSIFGSGPGLLGSGPMFSDFMGPNSRPGGASYGSVSEAVGRNGQWVSQSTVTRSINGRTETTTKRRDAEGNEHITYSSPEGERYTINGVEQPLPNGRAIASAPDPSQRTRPPPPLAIAAPPSTAAATAGSFAQPSASGFHAPSSSPHQPQPRAQAQQYPAYTQLSTSPPRRSPSRSLSLRSISPRGPAIMDIEVMVPMTASVAMYTTQRMGIEAMVALTETRIILMSFGTLTETHGSEMTEDTMETREGKVDGERARCRQAEWHHALSQKQVWPRILIHDHASTTLCYNALLFSRFPSPLILFVH</sequence>
<reference evidence="3 4" key="1">
    <citation type="journal article" date="2012" name="Appl. Environ. Microbiol.">
        <title>Short-read sequencing for genomic analysis of the brown rot fungus Fibroporia radiculosa.</title>
        <authorList>
            <person name="Tang J.D."/>
            <person name="Perkins A.D."/>
            <person name="Sonstegard T.S."/>
            <person name="Schroeder S.G."/>
            <person name="Burgess S.C."/>
            <person name="Diehl S.V."/>
        </authorList>
    </citation>
    <scope>NUCLEOTIDE SEQUENCE [LARGE SCALE GENOMIC DNA]</scope>
    <source>
        <strain evidence="3 4">TFFH 294</strain>
    </source>
</reference>
<feature type="compositionally biased region" description="Low complexity" evidence="1">
    <location>
        <begin position="289"/>
        <end position="355"/>
    </location>
</feature>
<dbReference type="Gene3D" id="1.10.287.110">
    <property type="entry name" value="DnaJ domain"/>
    <property type="match status" value="1"/>
</dbReference>
<proteinExistence type="predicted"/>
<dbReference type="GO" id="GO:0051082">
    <property type="term" value="F:unfolded protein binding"/>
    <property type="evidence" value="ECO:0007669"/>
    <property type="project" value="TreeGrafter"/>
</dbReference>
<accession>J4I8M5</accession>
<keyword evidence="4" id="KW-1185">Reference proteome</keyword>
<protein>
    <recommendedName>
        <fullName evidence="2">J domain-containing protein</fullName>
    </recommendedName>
</protein>
<dbReference type="InterPro" id="IPR036869">
    <property type="entry name" value="J_dom_sf"/>
</dbReference>
<dbReference type="GO" id="GO:0005737">
    <property type="term" value="C:cytoplasm"/>
    <property type="evidence" value="ECO:0007669"/>
    <property type="project" value="TreeGrafter"/>
</dbReference>
<dbReference type="CDD" id="cd06257">
    <property type="entry name" value="DnaJ"/>
    <property type="match status" value="1"/>
</dbReference>
<dbReference type="PANTHER" id="PTHR43948:SF10">
    <property type="entry name" value="MRJ, ISOFORM E"/>
    <property type="match status" value="1"/>
</dbReference>
<gene>
    <name evidence="3" type="ORF">FIBRA_01692</name>
</gene>
<dbReference type="GO" id="GO:0044183">
    <property type="term" value="F:protein folding chaperone"/>
    <property type="evidence" value="ECO:0007669"/>
    <property type="project" value="TreeGrafter"/>
</dbReference>
<evidence type="ECO:0000256" key="1">
    <source>
        <dbReference type="SAM" id="MobiDB-lite"/>
    </source>
</evidence>
<dbReference type="PROSITE" id="PS50076">
    <property type="entry name" value="DNAJ_2"/>
    <property type="match status" value="1"/>
</dbReference>
<feature type="compositionally biased region" description="Polar residues" evidence="1">
    <location>
        <begin position="217"/>
        <end position="233"/>
    </location>
</feature>
<dbReference type="SMART" id="SM00271">
    <property type="entry name" value="DnaJ"/>
    <property type="match status" value="1"/>
</dbReference>
<feature type="domain" description="J" evidence="2">
    <location>
        <begin position="4"/>
        <end position="75"/>
    </location>
</feature>
<dbReference type="InParanoid" id="J4I8M5"/>
<name>J4I8M5_9APHY</name>
<dbReference type="RefSeq" id="XP_012178954.1">
    <property type="nucleotide sequence ID" value="XM_012323564.1"/>
</dbReference>
<dbReference type="STRING" id="599839.J4I8M5"/>
<dbReference type="GO" id="GO:0051087">
    <property type="term" value="F:protein-folding chaperone binding"/>
    <property type="evidence" value="ECO:0007669"/>
    <property type="project" value="TreeGrafter"/>
</dbReference>
<dbReference type="HOGENOM" id="CLU_040678_0_0_1"/>
<dbReference type="GeneID" id="24094582"/>
<dbReference type="InterPro" id="IPR001623">
    <property type="entry name" value="DnaJ_domain"/>
</dbReference>
<evidence type="ECO:0000259" key="2">
    <source>
        <dbReference type="PROSITE" id="PS50076"/>
    </source>
</evidence>
<dbReference type="EMBL" id="HE796946">
    <property type="protein sequence ID" value="CCL99671.1"/>
    <property type="molecule type" value="Genomic_DNA"/>
</dbReference>
<dbReference type="AlphaFoldDB" id="J4I8M5"/>
<feature type="compositionally biased region" description="Basic and acidic residues" evidence="1">
    <location>
        <begin position="234"/>
        <end position="245"/>
    </location>
</feature>